<keyword evidence="3" id="KW-1185">Reference proteome</keyword>
<organism evidence="2 3">
    <name type="scientific">Encephalitozoon hellem</name>
    <name type="common">Microsporidian parasite</name>
    <dbReference type="NCBI Taxonomy" id="27973"/>
    <lineage>
        <taxon>Eukaryota</taxon>
        <taxon>Fungi</taxon>
        <taxon>Fungi incertae sedis</taxon>
        <taxon>Microsporidia</taxon>
        <taxon>Unikaryonidae</taxon>
        <taxon>Encephalitozoon</taxon>
    </lineage>
</organism>
<dbReference type="EMBL" id="CP119062">
    <property type="protein sequence ID" value="WEL37773.1"/>
    <property type="molecule type" value="Genomic_DNA"/>
</dbReference>
<feature type="compositionally biased region" description="Low complexity" evidence="1">
    <location>
        <begin position="138"/>
        <end position="150"/>
    </location>
</feature>
<evidence type="ECO:0000313" key="3">
    <source>
        <dbReference type="Proteomes" id="UP001217963"/>
    </source>
</evidence>
<accession>A0ABY8CFX8</accession>
<evidence type="ECO:0000313" key="2">
    <source>
        <dbReference type="EMBL" id="WEL37773.1"/>
    </source>
</evidence>
<sequence>MQVFRDELEKISAKYGCQELHTEGFTPEQIYYQIEDLCNSIIERSESAISGLYPKYEIPLRSNEKICTERNTEDSESGLSDQGRASSVDIGIEKDSSAEYMDTDRDEPLESSDSELSENEIYQMPAAEAIRLLESRTGDSSGHSSDSYESLSEDNDE</sequence>
<proteinExistence type="predicted"/>
<name>A0ABY8CFX8_ENCHE</name>
<evidence type="ECO:0000256" key="1">
    <source>
        <dbReference type="SAM" id="MobiDB-lite"/>
    </source>
</evidence>
<feature type="region of interest" description="Disordered" evidence="1">
    <location>
        <begin position="67"/>
        <end position="157"/>
    </location>
</feature>
<protein>
    <submittedName>
        <fullName evidence="2">Uncharacterized protein</fullName>
    </submittedName>
</protein>
<feature type="compositionally biased region" description="Basic and acidic residues" evidence="1">
    <location>
        <begin position="91"/>
        <end position="108"/>
    </location>
</feature>
<dbReference type="Proteomes" id="UP001217963">
    <property type="component" value="Chromosome I"/>
</dbReference>
<reference evidence="2 3" key="1">
    <citation type="submission" date="2023-02" db="EMBL/GenBank/DDBJ databases">
        <title>Encephalitozoon hellem ATCC 50451 complete genome.</title>
        <authorList>
            <person name="Mascarenhas dos Santos A.C."/>
            <person name="Julian A.T."/>
            <person name="Pombert J.-F."/>
        </authorList>
    </citation>
    <scope>NUCLEOTIDE SEQUENCE [LARGE SCALE GENOMIC DNA]</scope>
    <source>
        <strain evidence="2 3">ATCC 50451</strain>
    </source>
</reference>
<gene>
    <name evidence="2" type="ORF">PFJ87_01g00250</name>
</gene>
<feature type="compositionally biased region" description="Acidic residues" evidence="1">
    <location>
        <begin position="109"/>
        <end position="118"/>
    </location>
</feature>